<feature type="region of interest" description="Disordered" evidence="1">
    <location>
        <begin position="188"/>
        <end position="310"/>
    </location>
</feature>
<accession>A0ABR0JK17</accession>
<name>A0ABR0JK17_9EURO</name>
<reference evidence="2 3" key="1">
    <citation type="submission" date="2023-08" db="EMBL/GenBank/DDBJ databases">
        <title>Black Yeasts Isolated from many extreme environments.</title>
        <authorList>
            <person name="Coleine C."/>
            <person name="Stajich J.E."/>
            <person name="Selbmann L."/>
        </authorList>
    </citation>
    <scope>NUCLEOTIDE SEQUENCE [LARGE SCALE GENOMIC DNA]</scope>
    <source>
        <strain evidence="2 3">CCFEE 6328</strain>
    </source>
</reference>
<evidence type="ECO:0000313" key="3">
    <source>
        <dbReference type="Proteomes" id="UP001345691"/>
    </source>
</evidence>
<evidence type="ECO:0000313" key="2">
    <source>
        <dbReference type="EMBL" id="KAK5066075.1"/>
    </source>
</evidence>
<feature type="region of interest" description="Disordered" evidence="1">
    <location>
        <begin position="150"/>
        <end position="173"/>
    </location>
</feature>
<feature type="compositionally biased region" description="Basic residues" evidence="1">
    <location>
        <begin position="289"/>
        <end position="300"/>
    </location>
</feature>
<sequence length="310" mass="35256">MRNEIFIICNCLPSPSSKCCWAGPGHSLDSRPYTQKGHRGLAYDPAKVGNNGAGLVKPLLVSQRKGRLGIGKKAHEPQAGNEWWLKGFESALGNIGKSESERDSGTSTPVVNEYSTGKHSGLYTFFIKGQQMEGTLGKLEELNRSSTKRKGDVFDIDDGVSSKKKKQRTDPATEFETVGEYIALRDKDEKRRKRTERPSPVEEFRQVSEYLEARTDMKKRKRKSEVESTETATPVVAGEDDGQDRVETKEERRERRRKRKEEKERQRQRQEESGQIVELTETEDAAAKAARRAERKKRRAEKAAKEKRSR</sequence>
<feature type="compositionally biased region" description="Basic and acidic residues" evidence="1">
    <location>
        <begin position="301"/>
        <end position="310"/>
    </location>
</feature>
<feature type="compositionally biased region" description="Basic and acidic residues" evidence="1">
    <location>
        <begin position="243"/>
        <end position="253"/>
    </location>
</feature>
<dbReference type="Proteomes" id="UP001345691">
    <property type="component" value="Unassembled WGS sequence"/>
</dbReference>
<evidence type="ECO:0008006" key="4">
    <source>
        <dbReference type="Google" id="ProtNLM"/>
    </source>
</evidence>
<dbReference type="EMBL" id="JAVRRF010000004">
    <property type="protein sequence ID" value="KAK5066075.1"/>
    <property type="molecule type" value="Genomic_DNA"/>
</dbReference>
<evidence type="ECO:0000256" key="1">
    <source>
        <dbReference type="SAM" id="MobiDB-lite"/>
    </source>
</evidence>
<keyword evidence="3" id="KW-1185">Reference proteome</keyword>
<organism evidence="2 3">
    <name type="scientific">Exophiala sideris</name>
    <dbReference type="NCBI Taxonomy" id="1016849"/>
    <lineage>
        <taxon>Eukaryota</taxon>
        <taxon>Fungi</taxon>
        <taxon>Dikarya</taxon>
        <taxon>Ascomycota</taxon>
        <taxon>Pezizomycotina</taxon>
        <taxon>Eurotiomycetes</taxon>
        <taxon>Chaetothyriomycetidae</taxon>
        <taxon>Chaetothyriales</taxon>
        <taxon>Herpotrichiellaceae</taxon>
        <taxon>Exophiala</taxon>
    </lineage>
</organism>
<proteinExistence type="predicted"/>
<gene>
    <name evidence="2" type="ORF">LTR69_002593</name>
</gene>
<comment type="caution">
    <text evidence="2">The sequence shown here is derived from an EMBL/GenBank/DDBJ whole genome shotgun (WGS) entry which is preliminary data.</text>
</comment>
<protein>
    <recommendedName>
        <fullName evidence="4">G-patch domain-containing protein</fullName>
    </recommendedName>
</protein>
<feature type="compositionally biased region" description="Basic and acidic residues" evidence="1">
    <location>
        <begin position="196"/>
        <end position="216"/>
    </location>
</feature>
<feature type="compositionally biased region" description="Basic and acidic residues" evidence="1">
    <location>
        <begin position="261"/>
        <end position="272"/>
    </location>
</feature>